<dbReference type="Proteomes" id="UP000320776">
    <property type="component" value="Chromosome"/>
</dbReference>
<dbReference type="GO" id="GO:0008990">
    <property type="term" value="F:rRNA (guanine-N2-)-methyltransferase activity"/>
    <property type="evidence" value="ECO:0007669"/>
    <property type="project" value="InterPro"/>
</dbReference>
<dbReference type="InterPro" id="IPR029063">
    <property type="entry name" value="SAM-dependent_MTases_sf"/>
</dbReference>
<dbReference type="KEGG" id="sted:SPTER_19270"/>
<dbReference type="PANTHER" id="PTHR36112:SF1">
    <property type="entry name" value="RIBOSOMAL RNA SMALL SUBUNIT METHYLTRANSFERASE J"/>
    <property type="match status" value="1"/>
</dbReference>
<dbReference type="Pfam" id="PF04445">
    <property type="entry name" value="SAM_MT"/>
    <property type="match status" value="1"/>
</dbReference>
<dbReference type="SUPFAM" id="SSF53335">
    <property type="entry name" value="S-adenosyl-L-methionine-dependent methyltransferases"/>
    <property type="match status" value="1"/>
</dbReference>
<keyword evidence="2" id="KW-1185">Reference proteome</keyword>
<dbReference type="Gene3D" id="3.40.50.150">
    <property type="entry name" value="Vaccinia Virus protein VP39"/>
    <property type="match status" value="1"/>
</dbReference>
<evidence type="ECO:0000313" key="1">
    <source>
        <dbReference type="EMBL" id="QDR80598.1"/>
    </source>
</evidence>
<keyword evidence="1" id="KW-0489">Methyltransferase</keyword>
<accession>A0A517DTG1</accession>
<protein>
    <submittedName>
        <fullName evidence="1">Ribosomal RNA small subunit methyltransferase J</fullName>
        <ecNumber evidence="1">2.1.1.242</ecNumber>
    </submittedName>
</protein>
<dbReference type="OrthoDB" id="1653798at2"/>
<dbReference type="RefSeq" id="WP_144350188.1">
    <property type="nucleotide sequence ID" value="NZ_CP036259.1"/>
</dbReference>
<reference evidence="1 2" key="1">
    <citation type="submission" date="2019-02" db="EMBL/GenBank/DDBJ databases">
        <title>Closed genome of Sporomusa termitida DSM 4440.</title>
        <authorList>
            <person name="Poehlein A."/>
            <person name="Daniel R."/>
        </authorList>
    </citation>
    <scope>NUCLEOTIDE SEQUENCE [LARGE SCALE GENOMIC DNA]</scope>
    <source>
        <strain evidence="1 2">DSM 4440</strain>
    </source>
</reference>
<keyword evidence="1" id="KW-0808">Transferase</keyword>
<dbReference type="EC" id="2.1.1.242" evidence="1"/>
<dbReference type="InterPro" id="IPR007536">
    <property type="entry name" value="16SrRNA_methylTrfase_J"/>
</dbReference>
<dbReference type="AlphaFoldDB" id="A0A517DTG1"/>
<sequence length="272" mass="29110">MSLIVTTAHKPATAVTQLARDIAARLGVPFVPRDRSLAAIKEKYADCDLIVAAANGPVIHTAAGEYFFHLSMAELRIKNLINGKHDHMVNAMGLRAGMSVLDCTLGLATDAIVASFVAGAQGAVTGLESSPAIALITGYGLQQVTVDSDVDITGSLRRIQVENTAYDQYLTTLADNSFDIVYFDPMFRNPLYKSSNVNPIRTLANMNPLTPAAVQQACRVARHKVVVKEAAGSAEFVRLGLLTVLGGKYSRVQYGVIDCRSKMGNGGQPWSV</sequence>
<dbReference type="EMBL" id="CP036259">
    <property type="protein sequence ID" value="QDR80598.1"/>
    <property type="molecule type" value="Genomic_DNA"/>
</dbReference>
<name>A0A517DTG1_9FIRM</name>
<proteinExistence type="predicted"/>
<gene>
    <name evidence="1" type="primary">rsmJ</name>
    <name evidence="1" type="ORF">SPTER_19270</name>
</gene>
<organism evidence="1 2">
    <name type="scientific">Sporomusa termitida</name>
    <dbReference type="NCBI Taxonomy" id="2377"/>
    <lineage>
        <taxon>Bacteria</taxon>
        <taxon>Bacillati</taxon>
        <taxon>Bacillota</taxon>
        <taxon>Negativicutes</taxon>
        <taxon>Selenomonadales</taxon>
        <taxon>Sporomusaceae</taxon>
        <taxon>Sporomusa</taxon>
    </lineage>
</organism>
<dbReference type="PANTHER" id="PTHR36112">
    <property type="entry name" value="RIBOSOMAL RNA SMALL SUBUNIT METHYLTRANSFERASE J"/>
    <property type="match status" value="1"/>
</dbReference>
<evidence type="ECO:0000313" key="2">
    <source>
        <dbReference type="Proteomes" id="UP000320776"/>
    </source>
</evidence>